<dbReference type="GO" id="GO:0008233">
    <property type="term" value="F:peptidase activity"/>
    <property type="evidence" value="ECO:0007669"/>
    <property type="project" value="UniProtKB-KW"/>
</dbReference>
<comment type="caution">
    <text evidence="2">The sequence shown here is derived from an EMBL/GenBank/DDBJ whole genome shotgun (WGS) entry which is preliminary data.</text>
</comment>
<proteinExistence type="predicted"/>
<feature type="transmembrane region" description="Helical" evidence="1">
    <location>
        <begin position="232"/>
        <end position="249"/>
    </location>
</feature>
<evidence type="ECO:0000313" key="3">
    <source>
        <dbReference type="Proteomes" id="UP000253741"/>
    </source>
</evidence>
<evidence type="ECO:0000256" key="1">
    <source>
        <dbReference type="SAM" id="Phobius"/>
    </source>
</evidence>
<keyword evidence="1" id="KW-0812">Transmembrane</keyword>
<dbReference type="AlphaFoldDB" id="A0A370B980"/>
<dbReference type="PANTHER" id="PTHR36844">
    <property type="entry name" value="PROTEASE PRSW"/>
    <property type="match status" value="1"/>
</dbReference>
<dbReference type="RefSeq" id="WP_114623292.1">
    <property type="nucleotide sequence ID" value="NZ_QQNA01000060.1"/>
</dbReference>
<keyword evidence="1" id="KW-1133">Transmembrane helix</keyword>
<dbReference type="OrthoDB" id="9785431at2"/>
<sequence>MTPPTAYVTPHVHPRRRSVGLLTALLCGLGAALIGYEFAAVVRVFPHLALLAFLLLVLTVAVGTALLARVRPLRSPPRGWAWSGVIWGATAATGCAVVANSGLQGIWAKGVGIDFGSRWGAALTAPLNEELLKLSGVLLIALSARALVRGPLDGFFLGAFTGLGFQVVENWTYAMNAILIGGGVNGTPDVVQSFTTRVLVTGLGSHWTMSAVAGTGVGILLAHDDRPVRRRLLPAAACVLTAMAMHWQFNAPLLNSVAGLGVKVGVNFLIAACFYLFLRHGVRKRARAYLRSSSTPFSPDLLTRRSRRRVLERIPPAGRPSAAARAAGYLDLVEEHAARRGTSV</sequence>
<feature type="transmembrane region" description="Helical" evidence="1">
    <location>
        <begin position="80"/>
        <end position="99"/>
    </location>
</feature>
<name>A0A370B980_9ACTN</name>
<dbReference type="GO" id="GO:0006508">
    <property type="term" value="P:proteolysis"/>
    <property type="evidence" value="ECO:0007669"/>
    <property type="project" value="UniProtKB-KW"/>
</dbReference>
<feature type="transmembrane region" description="Helical" evidence="1">
    <location>
        <begin position="194"/>
        <end position="220"/>
    </location>
</feature>
<keyword evidence="2" id="KW-0378">Hydrolase</keyword>
<dbReference type="EMBL" id="QQNA01000060">
    <property type="protein sequence ID" value="RDG38350.1"/>
    <property type="molecule type" value="Genomic_DNA"/>
</dbReference>
<dbReference type="Proteomes" id="UP000253741">
    <property type="component" value="Unassembled WGS sequence"/>
</dbReference>
<keyword evidence="2" id="KW-0645">Protease</keyword>
<accession>A0A370B980</accession>
<dbReference type="PANTHER" id="PTHR36844:SF1">
    <property type="entry name" value="PROTEASE PRSW"/>
    <property type="match status" value="1"/>
</dbReference>
<feature type="transmembrane region" description="Helical" evidence="1">
    <location>
        <begin position="48"/>
        <end position="68"/>
    </location>
</feature>
<feature type="transmembrane region" description="Helical" evidence="1">
    <location>
        <begin position="255"/>
        <end position="278"/>
    </location>
</feature>
<gene>
    <name evidence="2" type="ORF">DVH02_09350</name>
</gene>
<protein>
    <submittedName>
        <fullName evidence="2">Protease PrsW</fullName>
    </submittedName>
</protein>
<dbReference type="InterPro" id="IPR026898">
    <property type="entry name" value="PrsW"/>
</dbReference>
<feature type="transmembrane region" description="Helical" evidence="1">
    <location>
        <begin position="21"/>
        <end position="42"/>
    </location>
</feature>
<evidence type="ECO:0000313" key="2">
    <source>
        <dbReference type="EMBL" id="RDG38350.1"/>
    </source>
</evidence>
<keyword evidence="1" id="KW-0472">Membrane</keyword>
<organism evidence="2 3">
    <name type="scientific">Streptomyces corynorhini</name>
    <dbReference type="NCBI Taxonomy" id="2282652"/>
    <lineage>
        <taxon>Bacteria</taxon>
        <taxon>Bacillati</taxon>
        <taxon>Actinomycetota</taxon>
        <taxon>Actinomycetes</taxon>
        <taxon>Kitasatosporales</taxon>
        <taxon>Streptomycetaceae</taxon>
        <taxon>Streptomyces</taxon>
    </lineage>
</organism>
<keyword evidence="3" id="KW-1185">Reference proteome</keyword>
<reference evidence="2 3" key="1">
    <citation type="submission" date="2018-07" db="EMBL/GenBank/DDBJ databases">
        <title>Streptomyces species from bats.</title>
        <authorList>
            <person name="Dunlap C."/>
        </authorList>
    </citation>
    <scope>NUCLEOTIDE SEQUENCE [LARGE SCALE GENOMIC DNA]</scope>
    <source>
        <strain evidence="2 3">AC230</strain>
    </source>
</reference>
<dbReference type="Pfam" id="PF13367">
    <property type="entry name" value="PrsW-protease"/>
    <property type="match status" value="1"/>
</dbReference>